<protein>
    <recommendedName>
        <fullName evidence="3">Secreted protein</fullName>
    </recommendedName>
</protein>
<comment type="caution">
    <text evidence="1">The sequence shown here is derived from an EMBL/GenBank/DDBJ whole genome shotgun (WGS) entry which is preliminary data.</text>
</comment>
<evidence type="ECO:0000313" key="1">
    <source>
        <dbReference type="EMBL" id="MEQ5842032.1"/>
    </source>
</evidence>
<reference evidence="1 2" key="1">
    <citation type="journal article" date="2024" name="Chem. Sci.">
        <title>Discovery of a lagriamide polyketide by integrated genome mining, isotopic labeling, and untargeted metabolomics.</title>
        <authorList>
            <person name="Fergusson C.H."/>
            <person name="Saulog J."/>
            <person name="Paulo B.S."/>
            <person name="Wilson D.M."/>
            <person name="Liu D.Y."/>
            <person name="Morehouse N.J."/>
            <person name="Waterworth S."/>
            <person name="Barkei J."/>
            <person name="Gray C.A."/>
            <person name="Kwan J.C."/>
            <person name="Eustaquio A.S."/>
            <person name="Linington R.G."/>
        </authorList>
    </citation>
    <scope>NUCLEOTIDE SEQUENCE [LARGE SCALE GENOMIC DNA]</scope>
    <source>
        <strain evidence="1 2">RL17-338-BIF-B</strain>
    </source>
</reference>
<dbReference type="RefSeq" id="WP_349543962.1">
    <property type="nucleotide sequence ID" value="NZ_JAOALG010000002.1"/>
</dbReference>
<accession>A0ABV1LRT8</accession>
<keyword evidence="2" id="KW-1185">Reference proteome</keyword>
<dbReference type="Proteomes" id="UP001469089">
    <property type="component" value="Unassembled WGS sequence"/>
</dbReference>
<sequence length="82" mass="8926">MKDLVATRKSEVLAAFSAALCVSGTHVGSKRSAVPAKLALTHDRIVNEVGESRDVMCFFLRAPCNAKKLRYRAKVFCVAADK</sequence>
<proteinExistence type="predicted"/>
<organism evidence="1 2">
    <name type="scientific">Paraburkholderia acidicola</name>
    <dbReference type="NCBI Taxonomy" id="1912599"/>
    <lineage>
        <taxon>Bacteria</taxon>
        <taxon>Pseudomonadati</taxon>
        <taxon>Pseudomonadota</taxon>
        <taxon>Betaproteobacteria</taxon>
        <taxon>Burkholderiales</taxon>
        <taxon>Burkholderiaceae</taxon>
        <taxon>Paraburkholderia</taxon>
    </lineage>
</organism>
<evidence type="ECO:0000313" key="2">
    <source>
        <dbReference type="Proteomes" id="UP001469089"/>
    </source>
</evidence>
<dbReference type="EMBL" id="JAOALG010000002">
    <property type="protein sequence ID" value="MEQ5842032.1"/>
    <property type="molecule type" value="Genomic_DNA"/>
</dbReference>
<evidence type="ECO:0008006" key="3">
    <source>
        <dbReference type="Google" id="ProtNLM"/>
    </source>
</evidence>
<name>A0ABV1LRT8_9BURK</name>
<gene>
    <name evidence="1" type="ORF">N0A02_21570</name>
</gene>